<accession>A0A4Q9KRI5</accession>
<evidence type="ECO:0000313" key="2">
    <source>
        <dbReference type="EMBL" id="TBT97317.1"/>
    </source>
</evidence>
<dbReference type="VEuPathDB" id="MicrosporidiaDB:CWI37_2352p0010"/>
<organism evidence="2 3">
    <name type="scientific">Hamiltosporidium tvaerminnensis</name>
    <dbReference type="NCBI Taxonomy" id="1176355"/>
    <lineage>
        <taxon>Eukaryota</taxon>
        <taxon>Fungi</taxon>
        <taxon>Fungi incertae sedis</taxon>
        <taxon>Microsporidia</taxon>
        <taxon>Dubosqiidae</taxon>
        <taxon>Hamiltosporidium</taxon>
    </lineage>
</organism>
<sequence>MERASMCVIMTAEMHEETTPSLKEASREEDGVKTENKKNNIFHISEKGTTLEEPTINIIEESDLEEESTVVKEVEENA</sequence>
<dbReference type="Proteomes" id="UP000292362">
    <property type="component" value="Unassembled WGS sequence"/>
</dbReference>
<evidence type="ECO:0000256" key="1">
    <source>
        <dbReference type="SAM" id="MobiDB-lite"/>
    </source>
</evidence>
<proteinExistence type="predicted"/>
<protein>
    <submittedName>
        <fullName evidence="2">Uncharacterized protein</fullName>
    </submittedName>
</protein>
<dbReference type="EMBL" id="PITJ01002352">
    <property type="protein sequence ID" value="TBT97317.1"/>
    <property type="molecule type" value="Genomic_DNA"/>
</dbReference>
<name>A0A4Q9KRI5_9MICR</name>
<comment type="caution">
    <text evidence="2">The sequence shown here is derived from an EMBL/GenBank/DDBJ whole genome shotgun (WGS) entry which is preliminary data.</text>
</comment>
<reference evidence="2 3" key="1">
    <citation type="submission" date="2017-12" db="EMBL/GenBank/DDBJ databases">
        <authorList>
            <person name="Pombert J.-F."/>
            <person name="Haag K.L."/>
            <person name="Ebert D."/>
        </authorList>
    </citation>
    <scope>NUCLEOTIDE SEQUENCE [LARGE SCALE GENOMIC DNA]</scope>
    <source>
        <strain evidence="2">FI-OER-3-3</strain>
    </source>
</reference>
<gene>
    <name evidence="2" type="ORF">CWI37_2352p0010</name>
</gene>
<evidence type="ECO:0000313" key="3">
    <source>
        <dbReference type="Proteomes" id="UP000292362"/>
    </source>
</evidence>
<feature type="region of interest" description="Disordered" evidence="1">
    <location>
        <begin position="15"/>
        <end position="39"/>
    </location>
</feature>
<dbReference type="AlphaFoldDB" id="A0A4Q9KRI5"/>